<dbReference type="SMART" id="SM00355">
    <property type="entry name" value="ZnF_C2H2"/>
    <property type="match status" value="2"/>
</dbReference>
<dbReference type="Gene3D" id="2.40.50.140">
    <property type="entry name" value="Nucleic acid-binding proteins"/>
    <property type="match status" value="1"/>
</dbReference>
<evidence type="ECO:0000256" key="1">
    <source>
        <dbReference type="PROSITE-ProRule" id="PRU00042"/>
    </source>
</evidence>
<keyword evidence="1" id="KW-0862">Zinc</keyword>
<dbReference type="InterPro" id="IPR012340">
    <property type="entry name" value="NA-bd_OB-fold"/>
</dbReference>
<dbReference type="EMBL" id="LR877168">
    <property type="protein sequence ID" value="CAD2222044.1"/>
    <property type="molecule type" value="Genomic_DNA"/>
</dbReference>
<dbReference type="Gene3D" id="3.30.160.60">
    <property type="entry name" value="Classic Zinc Finger"/>
    <property type="match status" value="1"/>
</dbReference>
<organism evidence="4 5">
    <name type="scientific">Angomonas deanei</name>
    <dbReference type="NCBI Taxonomy" id="59799"/>
    <lineage>
        <taxon>Eukaryota</taxon>
        <taxon>Discoba</taxon>
        <taxon>Euglenozoa</taxon>
        <taxon>Kinetoplastea</taxon>
        <taxon>Metakinetoplastina</taxon>
        <taxon>Trypanosomatida</taxon>
        <taxon>Trypanosomatidae</taxon>
        <taxon>Strigomonadinae</taxon>
        <taxon>Angomonas</taxon>
    </lineage>
</organism>
<dbReference type="PANTHER" id="PTHR40735">
    <property type="entry name" value="RNA-EDITING COMPLEX PROTEIN MP42-RELATED"/>
    <property type="match status" value="1"/>
</dbReference>
<evidence type="ECO:0000256" key="2">
    <source>
        <dbReference type="SAM" id="MobiDB-lite"/>
    </source>
</evidence>
<dbReference type="Pfam" id="PF00096">
    <property type="entry name" value="zf-C2H2"/>
    <property type="match status" value="1"/>
</dbReference>
<sequence length="353" mass="38860">MRRGRILHRCVPALCGVVSTTCAVGGYRLYRQPLVTNTAARFYASSPVTFAPKQTSLYQCGECGKAFRLINALNHHIMTRHAGNAKIMVENEGKLEEYNPSMASTASTTPAASESPKETVPTPSVTAKETTSSPQEESAGSVDQTDGDTAQEKSVFVCTICQKTFRIEAALVHHYHAKHNMEMPTARSGDTSQAAETPSADGETSPSGPAGEEYVRVGEGALPQEVHYHLDVAPNAPEEGDVAVHARCVNQHVLLGKIQEIEEGYVFEEKVLQFTLVTDFDNPSRGDPEKDFHLVRVYEESFWKPLKEQMNDGDFFFVSGRLRLVPQYDASTKKYYHFPVVQVHPGSGTVHKV</sequence>
<keyword evidence="1" id="KW-0479">Metal-binding</keyword>
<dbReference type="PROSITE" id="PS00028">
    <property type="entry name" value="ZINC_FINGER_C2H2_1"/>
    <property type="match status" value="2"/>
</dbReference>
<proteinExistence type="predicted"/>
<feature type="domain" description="C2H2-type" evidence="3">
    <location>
        <begin position="58"/>
        <end position="86"/>
    </location>
</feature>
<keyword evidence="5" id="KW-1185">Reference proteome</keyword>
<keyword evidence="1" id="KW-0863">Zinc-finger</keyword>
<dbReference type="PROSITE" id="PS50157">
    <property type="entry name" value="ZINC_FINGER_C2H2_2"/>
    <property type="match status" value="2"/>
</dbReference>
<dbReference type="InterPro" id="IPR036236">
    <property type="entry name" value="Znf_C2H2_sf"/>
</dbReference>
<dbReference type="VEuPathDB" id="TriTrypDB:ADEAN_000958300"/>
<name>A0A7G2CSS6_9TRYP</name>
<gene>
    <name evidence="4" type="ORF">ADEAN_000958300</name>
</gene>
<feature type="region of interest" description="Disordered" evidence="2">
    <location>
        <begin position="183"/>
        <end position="213"/>
    </location>
</feature>
<dbReference type="AlphaFoldDB" id="A0A7G2CSS6"/>
<feature type="region of interest" description="Disordered" evidence="2">
    <location>
        <begin position="101"/>
        <end position="149"/>
    </location>
</feature>
<dbReference type="SUPFAM" id="SSF57667">
    <property type="entry name" value="beta-beta-alpha zinc fingers"/>
    <property type="match status" value="1"/>
</dbReference>
<feature type="compositionally biased region" description="Polar residues" evidence="2">
    <location>
        <begin position="121"/>
        <end position="148"/>
    </location>
</feature>
<feature type="compositionally biased region" description="Polar residues" evidence="2">
    <location>
        <begin position="188"/>
        <end position="207"/>
    </location>
</feature>
<dbReference type="Proteomes" id="UP000515908">
    <property type="component" value="Chromosome 24"/>
</dbReference>
<protein>
    <recommendedName>
        <fullName evidence="3">C2H2-type domain-containing protein</fullName>
    </recommendedName>
</protein>
<feature type="domain" description="C2H2-type" evidence="3">
    <location>
        <begin position="156"/>
        <end position="184"/>
    </location>
</feature>
<dbReference type="PANTHER" id="PTHR40735:SF3">
    <property type="entry name" value="RNA-EDITING COMPLEX PROTEIN MP42"/>
    <property type="match status" value="1"/>
</dbReference>
<dbReference type="CDD" id="cd23960">
    <property type="entry name" value="KREPA3"/>
    <property type="match status" value="1"/>
</dbReference>
<evidence type="ECO:0000259" key="3">
    <source>
        <dbReference type="PROSITE" id="PS50157"/>
    </source>
</evidence>
<dbReference type="GO" id="GO:0008270">
    <property type="term" value="F:zinc ion binding"/>
    <property type="evidence" value="ECO:0007669"/>
    <property type="project" value="UniProtKB-KW"/>
</dbReference>
<dbReference type="InterPro" id="IPR013087">
    <property type="entry name" value="Znf_C2H2_type"/>
</dbReference>
<feature type="compositionally biased region" description="Low complexity" evidence="2">
    <location>
        <begin position="101"/>
        <end position="114"/>
    </location>
</feature>
<reference evidence="4 5" key="1">
    <citation type="submission" date="2020-08" db="EMBL/GenBank/DDBJ databases">
        <authorList>
            <person name="Newling K."/>
            <person name="Davey J."/>
            <person name="Forrester S."/>
        </authorList>
    </citation>
    <scope>NUCLEOTIDE SEQUENCE [LARGE SCALE GENOMIC DNA]</scope>
    <source>
        <strain evidence="5">Crithidia deanei Carvalho (ATCC PRA-265)</strain>
    </source>
</reference>
<evidence type="ECO:0000313" key="4">
    <source>
        <dbReference type="EMBL" id="CAD2222044.1"/>
    </source>
</evidence>
<accession>A0A7G2CSS6</accession>
<evidence type="ECO:0000313" key="5">
    <source>
        <dbReference type="Proteomes" id="UP000515908"/>
    </source>
</evidence>